<dbReference type="eggNOG" id="ENOG5030T0D">
    <property type="taxonomic scope" value="Bacteria"/>
</dbReference>
<proteinExistence type="predicted"/>
<protein>
    <submittedName>
        <fullName evidence="2">Uncharacterized protein</fullName>
    </submittedName>
</protein>
<name>Q7U753_PARMW</name>
<gene>
    <name evidence="2" type="ordered locus">SYNW1133</name>
</gene>
<keyword evidence="1" id="KW-0812">Transmembrane</keyword>
<accession>Q7U753</accession>
<keyword evidence="3" id="KW-1185">Reference proteome</keyword>
<keyword evidence="1" id="KW-1133">Transmembrane helix</keyword>
<evidence type="ECO:0000313" key="2">
    <source>
        <dbReference type="EMBL" id="CAE07648.1"/>
    </source>
</evidence>
<dbReference type="AlphaFoldDB" id="Q7U753"/>
<feature type="transmembrane region" description="Helical" evidence="1">
    <location>
        <begin position="79"/>
        <end position="104"/>
    </location>
</feature>
<dbReference type="STRING" id="84588.SYNW1133"/>
<keyword evidence="1" id="KW-0472">Membrane</keyword>
<dbReference type="Proteomes" id="UP000001422">
    <property type="component" value="Chromosome"/>
</dbReference>
<evidence type="ECO:0000313" key="3">
    <source>
        <dbReference type="Proteomes" id="UP000001422"/>
    </source>
</evidence>
<feature type="transmembrane region" description="Helical" evidence="1">
    <location>
        <begin position="51"/>
        <end position="72"/>
    </location>
</feature>
<dbReference type="EMBL" id="BX569692">
    <property type="protein sequence ID" value="CAE07648.1"/>
    <property type="molecule type" value="Genomic_DNA"/>
</dbReference>
<feature type="transmembrane region" description="Helical" evidence="1">
    <location>
        <begin position="25"/>
        <end position="45"/>
    </location>
</feature>
<sequence length="118" mass="12268">MAGFGWLSRTVTGVTTRAEDSSAMCLFAALGLLAPRLILVLMWLFNSSFVLQPFAGMAVPNPVLPIAGLLLLPTTTHGFCWATSAFGGVSSFSGMLVVAIGVIIDLGLIGNGRGLAKR</sequence>
<dbReference type="HOGENOM" id="CLU_2169806_0_0_3"/>
<organism evidence="2 3">
    <name type="scientific">Parasynechococcus marenigrum (strain WH8102)</name>
    <dbReference type="NCBI Taxonomy" id="84588"/>
    <lineage>
        <taxon>Bacteria</taxon>
        <taxon>Bacillati</taxon>
        <taxon>Cyanobacteriota</taxon>
        <taxon>Cyanophyceae</taxon>
        <taxon>Synechococcales</taxon>
        <taxon>Prochlorococcaceae</taxon>
        <taxon>Parasynechococcus</taxon>
        <taxon>Parasynechococcus marenigrum</taxon>
    </lineage>
</organism>
<reference evidence="2 3" key="1">
    <citation type="journal article" date="2003" name="Nature">
        <title>The genome of a motile marine Synechococcus.</title>
        <authorList>
            <person name="Palenik B."/>
            <person name="Brahamsha B."/>
            <person name="Larimer F."/>
            <person name="Land M."/>
            <person name="Hauser L."/>
            <person name="Chain P."/>
            <person name="Lamerdin J."/>
            <person name="Regala W."/>
            <person name="Allen E.A."/>
            <person name="McCarren J."/>
            <person name="Paulsen I."/>
            <person name="Dufresne A."/>
            <person name="Partensky F."/>
            <person name="Webb E."/>
            <person name="Waterbury J."/>
        </authorList>
    </citation>
    <scope>NUCLEOTIDE SEQUENCE [LARGE SCALE GENOMIC DNA]</scope>
    <source>
        <strain evidence="2 3">WH8102</strain>
    </source>
</reference>
<evidence type="ECO:0000256" key="1">
    <source>
        <dbReference type="SAM" id="Phobius"/>
    </source>
</evidence>
<dbReference type="KEGG" id="syw:SYNW1133"/>